<dbReference type="EMBL" id="VSSQ01054525">
    <property type="protein sequence ID" value="MPN08471.1"/>
    <property type="molecule type" value="Genomic_DNA"/>
</dbReference>
<reference evidence="1" key="1">
    <citation type="submission" date="2019-08" db="EMBL/GenBank/DDBJ databases">
        <authorList>
            <person name="Kucharzyk K."/>
            <person name="Murdoch R.W."/>
            <person name="Higgins S."/>
            <person name="Loffler F."/>
        </authorList>
    </citation>
    <scope>NUCLEOTIDE SEQUENCE</scope>
</reference>
<sequence length="36" mass="3874">MVEGRPDVDGFKALDPFQKLIGKIGMAADHVEFLGA</sequence>
<gene>
    <name evidence="1" type="ORF">SDC9_155753</name>
</gene>
<name>A0A645F2I9_9ZZZZ</name>
<evidence type="ECO:0000313" key="1">
    <source>
        <dbReference type="EMBL" id="MPN08471.1"/>
    </source>
</evidence>
<comment type="caution">
    <text evidence="1">The sequence shown here is derived from an EMBL/GenBank/DDBJ whole genome shotgun (WGS) entry which is preliminary data.</text>
</comment>
<accession>A0A645F2I9</accession>
<dbReference type="AlphaFoldDB" id="A0A645F2I9"/>
<proteinExistence type="predicted"/>
<protein>
    <submittedName>
        <fullName evidence="1">Uncharacterized protein</fullName>
    </submittedName>
</protein>
<organism evidence="1">
    <name type="scientific">bioreactor metagenome</name>
    <dbReference type="NCBI Taxonomy" id="1076179"/>
    <lineage>
        <taxon>unclassified sequences</taxon>
        <taxon>metagenomes</taxon>
        <taxon>ecological metagenomes</taxon>
    </lineage>
</organism>